<dbReference type="PRINTS" id="PR01415">
    <property type="entry name" value="ANKYRIN"/>
</dbReference>
<evidence type="ECO:0000256" key="7">
    <source>
        <dbReference type="ARBA" id="ARBA00023298"/>
    </source>
</evidence>
<evidence type="ECO:0000256" key="2">
    <source>
        <dbReference type="ARBA" id="ARBA00022483"/>
    </source>
</evidence>
<dbReference type="FunFam" id="1.25.40.20:FF:000220">
    <property type="entry name" value="Poly [ADP-ribose] polymerase"/>
    <property type="match status" value="1"/>
</dbReference>
<dbReference type="SMART" id="SM00248">
    <property type="entry name" value="ANK"/>
    <property type="match status" value="4"/>
</dbReference>
<dbReference type="Pfam" id="PF12796">
    <property type="entry name" value="Ank_2"/>
    <property type="match status" value="1"/>
</dbReference>
<evidence type="ECO:0000256" key="5">
    <source>
        <dbReference type="ARBA" id="ARBA00023028"/>
    </source>
</evidence>
<dbReference type="SUPFAM" id="SSF48403">
    <property type="entry name" value="Ankyrin repeat"/>
    <property type="match status" value="1"/>
</dbReference>
<keyword evidence="2" id="KW-0268">Exocytosis</keyword>
<dbReference type="PANTHER" id="PTHR24171">
    <property type="entry name" value="ANKYRIN REPEAT DOMAIN-CONTAINING PROTEIN 39-RELATED"/>
    <property type="match status" value="1"/>
</dbReference>
<organism evidence="10 11">
    <name type="scientific">Haemaphysalis longicornis</name>
    <name type="common">Bush tick</name>
    <dbReference type="NCBI Taxonomy" id="44386"/>
    <lineage>
        <taxon>Eukaryota</taxon>
        <taxon>Metazoa</taxon>
        <taxon>Ecdysozoa</taxon>
        <taxon>Arthropoda</taxon>
        <taxon>Chelicerata</taxon>
        <taxon>Arachnida</taxon>
        <taxon>Acari</taxon>
        <taxon>Parasitiformes</taxon>
        <taxon>Ixodida</taxon>
        <taxon>Ixodoidea</taxon>
        <taxon>Ixodidae</taxon>
        <taxon>Haemaphysalinae</taxon>
        <taxon>Haemaphysalis</taxon>
    </lineage>
</organism>
<evidence type="ECO:0000256" key="3">
    <source>
        <dbReference type="ARBA" id="ARBA00022537"/>
    </source>
</evidence>
<gene>
    <name evidence="10" type="ORF">HPB48_011864</name>
</gene>
<evidence type="ECO:0000256" key="1">
    <source>
        <dbReference type="ARBA" id="ARBA00004175"/>
    </source>
</evidence>
<dbReference type="Proteomes" id="UP000821853">
    <property type="component" value="Chromosome 1"/>
</dbReference>
<dbReference type="AlphaFoldDB" id="A0A9J6FL80"/>
<name>A0A9J6FL80_HAELO</name>
<keyword evidence="7" id="KW-0472">Membrane</keyword>
<reference evidence="10 11" key="1">
    <citation type="journal article" date="2020" name="Cell">
        <title>Large-Scale Comparative Analyses of Tick Genomes Elucidate Their Genetic Diversity and Vector Capacities.</title>
        <authorList>
            <consortium name="Tick Genome and Microbiome Consortium (TIGMIC)"/>
            <person name="Jia N."/>
            <person name="Wang J."/>
            <person name="Shi W."/>
            <person name="Du L."/>
            <person name="Sun Y."/>
            <person name="Zhan W."/>
            <person name="Jiang J.F."/>
            <person name="Wang Q."/>
            <person name="Zhang B."/>
            <person name="Ji P."/>
            <person name="Bell-Sakyi L."/>
            <person name="Cui X.M."/>
            <person name="Yuan T.T."/>
            <person name="Jiang B.G."/>
            <person name="Yang W.F."/>
            <person name="Lam T.T."/>
            <person name="Chang Q.C."/>
            <person name="Ding S.J."/>
            <person name="Wang X.J."/>
            <person name="Zhu J.G."/>
            <person name="Ruan X.D."/>
            <person name="Zhao L."/>
            <person name="Wei J.T."/>
            <person name="Ye R.Z."/>
            <person name="Que T.C."/>
            <person name="Du C.H."/>
            <person name="Zhou Y.H."/>
            <person name="Cheng J.X."/>
            <person name="Dai P.F."/>
            <person name="Guo W.B."/>
            <person name="Han X.H."/>
            <person name="Huang E.J."/>
            <person name="Li L.F."/>
            <person name="Wei W."/>
            <person name="Gao Y.C."/>
            <person name="Liu J.Z."/>
            <person name="Shao H.Z."/>
            <person name="Wang X."/>
            <person name="Wang C.C."/>
            <person name="Yang T.C."/>
            <person name="Huo Q.B."/>
            <person name="Li W."/>
            <person name="Chen H.Y."/>
            <person name="Chen S.E."/>
            <person name="Zhou L.G."/>
            <person name="Ni X.B."/>
            <person name="Tian J.H."/>
            <person name="Sheng Y."/>
            <person name="Liu T."/>
            <person name="Pan Y.S."/>
            <person name="Xia L.Y."/>
            <person name="Li J."/>
            <person name="Zhao F."/>
            <person name="Cao W.C."/>
        </authorList>
    </citation>
    <scope>NUCLEOTIDE SEQUENCE [LARGE SCALE GENOMIC DNA]</scope>
    <source>
        <strain evidence="10">HaeL-2018</strain>
    </source>
</reference>
<evidence type="ECO:0000256" key="4">
    <source>
        <dbReference type="ARBA" id="ARBA00022737"/>
    </source>
</evidence>
<accession>A0A9J6FL80</accession>
<dbReference type="GO" id="GO:0044231">
    <property type="term" value="C:host cell presynaptic membrane"/>
    <property type="evidence" value="ECO:0007669"/>
    <property type="project" value="UniProtKB-KW"/>
</dbReference>
<keyword evidence="4" id="KW-0677">Repeat</keyword>
<evidence type="ECO:0000313" key="10">
    <source>
        <dbReference type="EMBL" id="KAH9363168.1"/>
    </source>
</evidence>
<keyword evidence="7" id="KW-1053">Target membrane</keyword>
<sequence>MATRRAHLPLTLDAPSAGPDTGRFGRRDVVEHLLENGANVHAKDDGGLIPLHNACSFGHAEVVQLLLKHGADPNARDNWNYTPLHEAAIKGKVDVCIVLLQHGADAGIRNTDGKVPLDLADPSTRAVLTGDYRKDELLESARSGNEEKLLSLLTSINVNCHASDGRKSTPLHLAAGYNRVRIVQLLLQHGADVHAKDKGRERGPSVLFQEVQTSQRDTTFKMRHQGVLCSNGCQWFAISENQNTFATSEDQSQVRRMPPRSFYKFAPASDQWRSRACELDVRYEPGAEPYARYVGNENTFCSDDVSLRPMYLHVQTTNGFCGQVCVSPRSPLRLVGEPPAPTTITRIRPTECIIARADAKALSQKSAFCSHDTAGTA</sequence>
<dbReference type="InterPro" id="IPR036770">
    <property type="entry name" value="Ankyrin_rpt-contain_sf"/>
</dbReference>
<dbReference type="OrthoDB" id="4772757at2759"/>
<dbReference type="PROSITE" id="PS50088">
    <property type="entry name" value="ANK_REPEAT"/>
    <property type="match status" value="3"/>
</dbReference>
<proteinExistence type="predicted"/>
<dbReference type="Gene3D" id="1.25.40.20">
    <property type="entry name" value="Ankyrin repeat-containing domain"/>
    <property type="match status" value="2"/>
</dbReference>
<keyword evidence="5" id="KW-0528">Neurotoxin</keyword>
<comment type="caution">
    <text evidence="10">The sequence shown here is derived from an EMBL/GenBank/DDBJ whole genome shotgun (WGS) entry which is preliminary data.</text>
</comment>
<feature type="repeat" description="ANK" evidence="8">
    <location>
        <begin position="79"/>
        <end position="111"/>
    </location>
</feature>
<dbReference type="PROSITE" id="PS50297">
    <property type="entry name" value="ANK_REP_REGION"/>
    <property type="match status" value="3"/>
</dbReference>
<evidence type="ECO:0000256" key="9">
    <source>
        <dbReference type="SAM" id="MobiDB-lite"/>
    </source>
</evidence>
<dbReference type="EMBL" id="JABSTR010000001">
    <property type="protein sequence ID" value="KAH9363168.1"/>
    <property type="molecule type" value="Genomic_DNA"/>
</dbReference>
<comment type="subcellular location">
    <subcellularLocation>
        <location evidence="1">Target cell membrane</location>
    </subcellularLocation>
</comment>
<keyword evidence="6 8" id="KW-0040">ANK repeat</keyword>
<protein>
    <submittedName>
        <fullName evidence="10">Uncharacterized protein</fullName>
    </submittedName>
</protein>
<dbReference type="GO" id="GO:0044218">
    <property type="term" value="C:other organism cell membrane"/>
    <property type="evidence" value="ECO:0007669"/>
    <property type="project" value="UniProtKB-KW"/>
</dbReference>
<keyword evidence="11" id="KW-1185">Reference proteome</keyword>
<dbReference type="VEuPathDB" id="VectorBase:HLOH_048885"/>
<evidence type="ECO:0000313" key="11">
    <source>
        <dbReference type="Proteomes" id="UP000821853"/>
    </source>
</evidence>
<keyword evidence="5" id="KW-0638">Presynaptic neurotoxin</keyword>
<keyword evidence="5" id="KW-0800">Toxin</keyword>
<dbReference type="GO" id="GO:0006887">
    <property type="term" value="P:exocytosis"/>
    <property type="evidence" value="ECO:0007669"/>
    <property type="project" value="UniProtKB-KW"/>
</dbReference>
<dbReference type="Pfam" id="PF00023">
    <property type="entry name" value="Ank"/>
    <property type="match status" value="1"/>
</dbReference>
<evidence type="ECO:0000256" key="8">
    <source>
        <dbReference type="PROSITE-ProRule" id="PRU00023"/>
    </source>
</evidence>
<evidence type="ECO:0000256" key="6">
    <source>
        <dbReference type="ARBA" id="ARBA00023043"/>
    </source>
</evidence>
<feature type="repeat" description="ANK" evidence="8">
    <location>
        <begin position="46"/>
        <end position="78"/>
    </location>
</feature>
<dbReference type="PANTHER" id="PTHR24171:SF8">
    <property type="entry name" value="BRCA1-ASSOCIATED RING DOMAIN PROTEIN 1"/>
    <property type="match status" value="1"/>
</dbReference>
<keyword evidence="3" id="KW-1052">Target cell membrane</keyword>
<feature type="repeat" description="ANK" evidence="8">
    <location>
        <begin position="166"/>
        <end position="198"/>
    </location>
</feature>
<feature type="region of interest" description="Disordered" evidence="9">
    <location>
        <begin position="1"/>
        <end position="23"/>
    </location>
</feature>
<dbReference type="InterPro" id="IPR002110">
    <property type="entry name" value="Ankyrin_rpt"/>
</dbReference>